<dbReference type="Proteomes" id="UP000239706">
    <property type="component" value="Unassembled WGS sequence"/>
</dbReference>
<keyword evidence="5 7" id="KW-1133">Transmembrane helix</keyword>
<dbReference type="AlphaFoldDB" id="A0A2T0B8W5"/>
<dbReference type="EMBL" id="PVXO01000007">
    <property type="protein sequence ID" value="PRR80339.1"/>
    <property type="molecule type" value="Genomic_DNA"/>
</dbReference>
<evidence type="ECO:0000256" key="3">
    <source>
        <dbReference type="ARBA" id="ARBA00022475"/>
    </source>
</evidence>
<name>A0A2T0B8W5_9CLOT</name>
<dbReference type="Pfam" id="PF21082">
    <property type="entry name" value="MS_channel_3rd"/>
    <property type="match status" value="1"/>
</dbReference>
<feature type="domain" description="Mechanosensitive ion channel MscS" evidence="8">
    <location>
        <begin position="124"/>
        <end position="189"/>
    </location>
</feature>
<evidence type="ECO:0000256" key="7">
    <source>
        <dbReference type="SAM" id="Phobius"/>
    </source>
</evidence>
<evidence type="ECO:0000256" key="2">
    <source>
        <dbReference type="ARBA" id="ARBA00008017"/>
    </source>
</evidence>
<evidence type="ECO:0000256" key="4">
    <source>
        <dbReference type="ARBA" id="ARBA00022692"/>
    </source>
</evidence>
<comment type="subcellular location">
    <subcellularLocation>
        <location evidence="1">Cell membrane</location>
        <topology evidence="1">Multi-pass membrane protein</topology>
    </subcellularLocation>
</comment>
<dbReference type="GO" id="GO:0008381">
    <property type="term" value="F:mechanosensitive monoatomic ion channel activity"/>
    <property type="evidence" value="ECO:0007669"/>
    <property type="project" value="InterPro"/>
</dbReference>
<dbReference type="RefSeq" id="WP_106062551.1">
    <property type="nucleotide sequence ID" value="NZ_PVXO01000007.1"/>
</dbReference>
<keyword evidence="3" id="KW-1003">Cell membrane</keyword>
<dbReference type="Pfam" id="PF00924">
    <property type="entry name" value="MS_channel_2nd"/>
    <property type="match status" value="1"/>
</dbReference>
<dbReference type="InterPro" id="IPR010920">
    <property type="entry name" value="LSM_dom_sf"/>
</dbReference>
<dbReference type="PANTHER" id="PTHR30460:SF0">
    <property type="entry name" value="MODERATE CONDUCTANCE MECHANOSENSITIVE CHANNEL YBIO"/>
    <property type="match status" value="1"/>
</dbReference>
<dbReference type="InterPro" id="IPR011066">
    <property type="entry name" value="MscS_channel_C_sf"/>
</dbReference>
<dbReference type="Gene3D" id="3.30.70.100">
    <property type="match status" value="1"/>
</dbReference>
<organism evidence="10 11">
    <name type="scientific">Clostridium liquoris</name>
    <dbReference type="NCBI Taxonomy" id="1289519"/>
    <lineage>
        <taxon>Bacteria</taxon>
        <taxon>Bacillati</taxon>
        <taxon>Bacillota</taxon>
        <taxon>Clostridia</taxon>
        <taxon>Eubacteriales</taxon>
        <taxon>Clostridiaceae</taxon>
        <taxon>Clostridium</taxon>
    </lineage>
</organism>
<reference evidence="10 11" key="1">
    <citation type="submission" date="2018-03" db="EMBL/GenBank/DDBJ databases">
        <title>Genome sequence of Clostridium liquoris DSM 100320.</title>
        <authorList>
            <person name="Poehlein A."/>
            <person name="Daniel R."/>
        </authorList>
    </citation>
    <scope>NUCLEOTIDE SEQUENCE [LARGE SCALE GENOMIC DNA]</scope>
    <source>
        <strain evidence="10 11">DSM 100320</strain>
    </source>
</reference>
<dbReference type="OrthoDB" id="9809206at2"/>
<keyword evidence="4 7" id="KW-0812">Transmembrane</keyword>
<sequence>MRDKVFLLNIQWSKLLDFIKKEDIYKSINNIIGDIIRVIIVLILMYIIIKIGNKIINRFVEKQSKMRFSLDEKKSKTLGAVSKSILKYSVYFFGIFIITEILFGIQGLTFASIGGVAIGFGAQNLVKDIINGFFILFEDQYAVGDYVTIQDKGGIVESIELRITRIRDFNGDLYIIPNGSIREVTNHSRGNIRILVDIDIANDENADKAILVIKETCEKFKKENKNVVDGPDVLGITQLKETGTTIRIVGKAKPMTQWDVEIELRKKIKDELDKENIRRAYPMIRISKEE</sequence>
<dbReference type="GO" id="GO:0005886">
    <property type="term" value="C:plasma membrane"/>
    <property type="evidence" value="ECO:0007669"/>
    <property type="project" value="UniProtKB-SubCell"/>
</dbReference>
<feature type="transmembrane region" description="Helical" evidence="7">
    <location>
        <begin position="31"/>
        <end position="49"/>
    </location>
</feature>
<dbReference type="PANTHER" id="PTHR30460">
    <property type="entry name" value="MODERATE CONDUCTANCE MECHANOSENSITIVE CHANNEL YBIO"/>
    <property type="match status" value="1"/>
</dbReference>
<comment type="caution">
    <text evidence="10">The sequence shown here is derived from an EMBL/GenBank/DDBJ whole genome shotgun (WGS) entry which is preliminary data.</text>
</comment>
<evidence type="ECO:0000259" key="9">
    <source>
        <dbReference type="Pfam" id="PF21082"/>
    </source>
</evidence>
<dbReference type="FunFam" id="2.30.30.60:FF:000001">
    <property type="entry name" value="MscS Mechanosensitive ion channel"/>
    <property type="match status" value="1"/>
</dbReference>
<comment type="similarity">
    <text evidence="2">Belongs to the MscS (TC 1.A.23) family.</text>
</comment>
<feature type="domain" description="Mechanosensitive ion channel MscS C-terminal" evidence="9">
    <location>
        <begin position="195"/>
        <end position="278"/>
    </location>
</feature>
<dbReference type="InterPro" id="IPR045276">
    <property type="entry name" value="YbiO_bact"/>
</dbReference>
<dbReference type="InterPro" id="IPR006685">
    <property type="entry name" value="MscS_channel_2nd"/>
</dbReference>
<evidence type="ECO:0000256" key="6">
    <source>
        <dbReference type="ARBA" id="ARBA00023136"/>
    </source>
</evidence>
<dbReference type="SUPFAM" id="SSF50182">
    <property type="entry name" value="Sm-like ribonucleoproteins"/>
    <property type="match status" value="1"/>
</dbReference>
<dbReference type="InterPro" id="IPR011014">
    <property type="entry name" value="MscS_channel_TM-2"/>
</dbReference>
<dbReference type="Gene3D" id="2.30.30.60">
    <property type="match status" value="1"/>
</dbReference>
<dbReference type="SUPFAM" id="SSF82861">
    <property type="entry name" value="Mechanosensitive channel protein MscS (YggB), transmembrane region"/>
    <property type="match status" value="1"/>
</dbReference>
<gene>
    <name evidence="10" type="primary">ykuT</name>
    <name evidence="10" type="ORF">CLLI_03660</name>
</gene>
<evidence type="ECO:0000259" key="8">
    <source>
        <dbReference type="Pfam" id="PF00924"/>
    </source>
</evidence>
<accession>A0A2T0B8W5</accession>
<dbReference type="SUPFAM" id="SSF82689">
    <property type="entry name" value="Mechanosensitive channel protein MscS (YggB), C-terminal domain"/>
    <property type="match status" value="1"/>
</dbReference>
<keyword evidence="6 7" id="KW-0472">Membrane</keyword>
<evidence type="ECO:0000256" key="1">
    <source>
        <dbReference type="ARBA" id="ARBA00004651"/>
    </source>
</evidence>
<evidence type="ECO:0000313" key="10">
    <source>
        <dbReference type="EMBL" id="PRR80339.1"/>
    </source>
</evidence>
<dbReference type="InterPro" id="IPR023408">
    <property type="entry name" value="MscS_beta-dom_sf"/>
</dbReference>
<keyword evidence="11" id="KW-1185">Reference proteome</keyword>
<evidence type="ECO:0000313" key="11">
    <source>
        <dbReference type="Proteomes" id="UP000239706"/>
    </source>
</evidence>
<feature type="transmembrane region" description="Helical" evidence="7">
    <location>
        <begin position="90"/>
        <end position="120"/>
    </location>
</feature>
<dbReference type="InterPro" id="IPR049278">
    <property type="entry name" value="MS_channel_C"/>
</dbReference>
<protein>
    <submittedName>
        <fullName evidence="10">Putative MscS family protein YkuT</fullName>
    </submittedName>
</protein>
<evidence type="ECO:0000256" key="5">
    <source>
        <dbReference type="ARBA" id="ARBA00022989"/>
    </source>
</evidence>
<dbReference type="Gene3D" id="1.10.287.1260">
    <property type="match status" value="1"/>
</dbReference>
<proteinExistence type="inferred from homology"/>